<comment type="caution">
    <text evidence="1">The sequence shown here is derived from an EMBL/GenBank/DDBJ whole genome shotgun (WGS) entry which is preliminary data.</text>
</comment>
<sequence length="410" mass="47436">MSHGDFRYPELQSVAELFDFQITLPEAEEDRDTSRPFLIVELEKEDHARHLAKRCILVKYALNYHLVGYALDSSPPRAIYELWAEADTLEELHDENRQNQHLWEHLGDQQSWKFDVTATNHTIPMERQHKVIEEFAYMDYQGPIDMKKASLVLTYFEECEGSSTPMRNEYKRLNQRRAYYGNTTMDAEISLLMANQALAAPGKLVYDPFVGTGSMLYEAILMVGKCVVKSASQYDVLPRILDCCTFDITRSPFRTGGFLDAIISDPPCKSYDEKRLFYSSLEKMEYVLARSDLDGQRCGLWNLALLKKPYELSDLTTDLVLLARHLLRPGGRLVWFLPTVTEEYQDVDIPVCEGMEIIGNSEQNFGKWGRREYPPPSFDPEKRLEELGDPNYPTSAGHKHFREKYFARYS</sequence>
<keyword evidence="2" id="KW-1185">Reference proteome</keyword>
<dbReference type="Proteomes" id="UP000789525">
    <property type="component" value="Unassembled WGS sequence"/>
</dbReference>
<dbReference type="EMBL" id="CAJVPT010004721">
    <property type="protein sequence ID" value="CAG8511437.1"/>
    <property type="molecule type" value="Genomic_DNA"/>
</dbReference>
<name>A0ACA9L564_9GLOM</name>
<organism evidence="1 2">
    <name type="scientific">Acaulospora colombiana</name>
    <dbReference type="NCBI Taxonomy" id="27376"/>
    <lineage>
        <taxon>Eukaryota</taxon>
        <taxon>Fungi</taxon>
        <taxon>Fungi incertae sedis</taxon>
        <taxon>Mucoromycota</taxon>
        <taxon>Glomeromycotina</taxon>
        <taxon>Glomeromycetes</taxon>
        <taxon>Diversisporales</taxon>
        <taxon>Acaulosporaceae</taxon>
        <taxon>Acaulospora</taxon>
    </lineage>
</organism>
<gene>
    <name evidence="1" type="ORF">ACOLOM_LOCUS3237</name>
</gene>
<protein>
    <submittedName>
        <fullName evidence="1">11645_t:CDS:1</fullName>
    </submittedName>
</protein>
<evidence type="ECO:0000313" key="2">
    <source>
        <dbReference type="Proteomes" id="UP000789525"/>
    </source>
</evidence>
<evidence type="ECO:0000313" key="1">
    <source>
        <dbReference type="EMBL" id="CAG8511437.1"/>
    </source>
</evidence>
<accession>A0ACA9L564</accession>
<proteinExistence type="predicted"/>
<reference evidence="1" key="1">
    <citation type="submission" date="2021-06" db="EMBL/GenBank/DDBJ databases">
        <authorList>
            <person name="Kallberg Y."/>
            <person name="Tangrot J."/>
            <person name="Rosling A."/>
        </authorList>
    </citation>
    <scope>NUCLEOTIDE SEQUENCE</scope>
    <source>
        <strain evidence="1">CL356</strain>
    </source>
</reference>